<accession>A0A553IIC0</accession>
<evidence type="ECO:0000313" key="1">
    <source>
        <dbReference type="EMBL" id="TRX99926.1"/>
    </source>
</evidence>
<gene>
    <name evidence="1" type="ORF">FNV44_02490</name>
</gene>
<protein>
    <submittedName>
        <fullName evidence="1">Uncharacterized protein</fullName>
    </submittedName>
</protein>
<dbReference type="RefSeq" id="WP_012242573.1">
    <property type="nucleotide sequence ID" value="NZ_JACAOE010000001.1"/>
</dbReference>
<evidence type="ECO:0000313" key="2">
    <source>
        <dbReference type="Proteomes" id="UP000315938"/>
    </source>
</evidence>
<organism evidence="1 2">
    <name type="scientific">Acholeplasma laidlawii</name>
    <dbReference type="NCBI Taxonomy" id="2148"/>
    <lineage>
        <taxon>Bacteria</taxon>
        <taxon>Bacillati</taxon>
        <taxon>Mycoplasmatota</taxon>
        <taxon>Mollicutes</taxon>
        <taxon>Acholeplasmatales</taxon>
        <taxon>Acholeplasmataceae</taxon>
        <taxon>Acholeplasma</taxon>
    </lineage>
</organism>
<comment type="caution">
    <text evidence="1">The sequence shown here is derived from an EMBL/GenBank/DDBJ whole genome shotgun (WGS) entry which is preliminary data.</text>
</comment>
<sequence length="140" mass="14508">MAYTLTIHSISPTTAANTGNIGLSINFTLSGSGVSLPGFSLSLYDALSGGSYIKSLYYDDINDLQSGMAYSVSFSGVSPGTYYVEIFYKAPGTTRRAITITGSSSATELITLNGSKVTASSLNGSQITNETVNGVKVFGS</sequence>
<proteinExistence type="predicted"/>
<dbReference type="GeneID" id="41338797"/>
<reference evidence="1 2" key="1">
    <citation type="submission" date="2019-07" db="EMBL/GenBank/DDBJ databases">
        <title>Genome sequence of Acholeplasma laidlawii strain with increased resistance to erythromycin.</title>
        <authorList>
            <person name="Medvedeva E.S."/>
            <person name="Baranova N.B."/>
            <person name="Siniagina M.N."/>
            <person name="Mouzykantov A."/>
            <person name="Chernova O.A."/>
            <person name="Chernov V.M."/>
        </authorList>
    </citation>
    <scope>NUCLEOTIDE SEQUENCE [LARGE SCALE GENOMIC DNA]</scope>
    <source>
        <strain evidence="1 2">PG8REry</strain>
    </source>
</reference>
<name>A0A553IIC0_ACHLA</name>
<dbReference type="Proteomes" id="UP000315938">
    <property type="component" value="Unassembled WGS sequence"/>
</dbReference>
<dbReference type="EMBL" id="VKID01000001">
    <property type="protein sequence ID" value="TRX99926.1"/>
    <property type="molecule type" value="Genomic_DNA"/>
</dbReference>
<dbReference type="AlphaFoldDB" id="A0A553IIC0"/>